<keyword evidence="3" id="KW-0949">S-adenosyl-L-methionine</keyword>
<dbReference type="Proteomes" id="UP001253545">
    <property type="component" value="Unassembled WGS sequence"/>
</dbReference>
<gene>
    <name evidence="4" type="ORF">RM552_11810</name>
</gene>
<dbReference type="EMBL" id="JAVRHX010000003">
    <property type="protein sequence ID" value="MDT0595534.1"/>
    <property type="molecule type" value="Genomic_DNA"/>
</dbReference>
<dbReference type="GO" id="GO:0009007">
    <property type="term" value="F:site-specific DNA-methyltransferase (adenine-specific) activity"/>
    <property type="evidence" value="ECO:0007669"/>
    <property type="project" value="UniProtKB-EC"/>
</dbReference>
<dbReference type="GO" id="GO:0032259">
    <property type="term" value="P:methylation"/>
    <property type="evidence" value="ECO:0007669"/>
    <property type="project" value="UniProtKB-KW"/>
</dbReference>
<keyword evidence="1 4" id="KW-0489">Methyltransferase</keyword>
<dbReference type="PANTHER" id="PTHR30481:SF3">
    <property type="entry name" value="DNA ADENINE METHYLASE"/>
    <property type="match status" value="1"/>
</dbReference>
<sequence length="126" mass="14449">MSKEASNRLYRSPLKWAGGKRRIVHRIAALLPKNNTSHLIEPFVGGGSVFLNLNFDNYTLFDSNPDLISLFNTIKSEPEALISQANALFTPLNNQSENYYQIREQFNRTNDSLKRSAMFIYLNRHG</sequence>
<accession>A0ABU2ZVB7</accession>
<comment type="caution">
    <text evidence="4">The sequence shown here is derived from an EMBL/GenBank/DDBJ whole genome shotgun (WGS) entry which is preliminary data.</text>
</comment>
<organism evidence="4 5">
    <name type="scientific">Glaciecola petra</name>
    <dbReference type="NCBI Taxonomy" id="3075602"/>
    <lineage>
        <taxon>Bacteria</taxon>
        <taxon>Pseudomonadati</taxon>
        <taxon>Pseudomonadota</taxon>
        <taxon>Gammaproteobacteria</taxon>
        <taxon>Alteromonadales</taxon>
        <taxon>Alteromonadaceae</taxon>
        <taxon>Glaciecola</taxon>
    </lineage>
</organism>
<evidence type="ECO:0000256" key="3">
    <source>
        <dbReference type="ARBA" id="ARBA00022691"/>
    </source>
</evidence>
<keyword evidence="2 4" id="KW-0808">Transferase</keyword>
<proteinExistence type="predicted"/>
<evidence type="ECO:0000256" key="2">
    <source>
        <dbReference type="ARBA" id="ARBA00022679"/>
    </source>
</evidence>
<dbReference type="RefSeq" id="WP_311369055.1">
    <property type="nucleotide sequence ID" value="NZ_JAVRHX010000003.1"/>
</dbReference>
<name>A0ABU2ZVB7_9ALTE</name>
<dbReference type="Gene3D" id="3.40.50.150">
    <property type="entry name" value="Vaccinia Virus protein VP39"/>
    <property type="match status" value="1"/>
</dbReference>
<dbReference type="Pfam" id="PF02086">
    <property type="entry name" value="MethyltransfD12"/>
    <property type="match status" value="1"/>
</dbReference>
<reference evidence="4 5" key="1">
    <citation type="submission" date="2023-09" db="EMBL/GenBank/DDBJ databases">
        <authorList>
            <person name="Rey-Velasco X."/>
        </authorList>
    </citation>
    <scope>NUCLEOTIDE SEQUENCE [LARGE SCALE GENOMIC DNA]</scope>
    <source>
        <strain evidence="4 5">P117</strain>
    </source>
</reference>
<evidence type="ECO:0000313" key="5">
    <source>
        <dbReference type="Proteomes" id="UP001253545"/>
    </source>
</evidence>
<evidence type="ECO:0000313" key="4">
    <source>
        <dbReference type="EMBL" id="MDT0595534.1"/>
    </source>
</evidence>
<dbReference type="EC" id="2.1.1.72" evidence="4"/>
<dbReference type="SUPFAM" id="SSF53335">
    <property type="entry name" value="S-adenosyl-L-methionine-dependent methyltransferases"/>
    <property type="match status" value="1"/>
</dbReference>
<dbReference type="InterPro" id="IPR029063">
    <property type="entry name" value="SAM-dependent_MTases_sf"/>
</dbReference>
<evidence type="ECO:0000256" key="1">
    <source>
        <dbReference type="ARBA" id="ARBA00022603"/>
    </source>
</evidence>
<dbReference type="InterPro" id="IPR012327">
    <property type="entry name" value="MeTrfase_D12"/>
</dbReference>
<protein>
    <submittedName>
        <fullName evidence="4">Dam family site-specific DNA-(Adenine-N6)-methyltransferase</fullName>
        <ecNumber evidence="4">2.1.1.72</ecNumber>
    </submittedName>
</protein>
<keyword evidence="5" id="KW-1185">Reference proteome</keyword>
<dbReference type="NCBIfam" id="TIGR00571">
    <property type="entry name" value="dam"/>
    <property type="match status" value="1"/>
</dbReference>
<dbReference type="PRINTS" id="PR00505">
    <property type="entry name" value="D12N6MTFRASE"/>
</dbReference>
<dbReference type="PANTHER" id="PTHR30481">
    <property type="entry name" value="DNA ADENINE METHYLASE"/>
    <property type="match status" value="1"/>
</dbReference>